<dbReference type="Proteomes" id="UP000027345">
    <property type="component" value="Unassembled WGS sequence"/>
</dbReference>
<dbReference type="GO" id="GO:0009307">
    <property type="term" value="P:DNA restriction-modification system"/>
    <property type="evidence" value="ECO:0007669"/>
    <property type="project" value="UniProtKB-KW"/>
</dbReference>
<dbReference type="RefSeq" id="WP_043777760.1">
    <property type="nucleotide sequence ID" value="NZ_JMQI01000014.1"/>
</dbReference>
<dbReference type="PIRSF" id="PIRSF035009">
    <property type="entry name" value="UCP035009_HSDR_N"/>
    <property type="match status" value="1"/>
</dbReference>
<dbReference type="GO" id="GO:0032259">
    <property type="term" value="P:methylation"/>
    <property type="evidence" value="ECO:0007669"/>
    <property type="project" value="UniProtKB-KW"/>
</dbReference>
<keyword evidence="3" id="KW-0808">Transferase</keyword>
<keyword evidence="3" id="KW-0255">Endonuclease</keyword>
<protein>
    <submittedName>
        <fullName evidence="3">Restriction endonuclease or methylase</fullName>
    </submittedName>
</protein>
<evidence type="ECO:0000259" key="2">
    <source>
        <dbReference type="Pfam" id="PF04313"/>
    </source>
</evidence>
<proteinExistence type="predicted"/>
<dbReference type="Pfam" id="PF04313">
    <property type="entry name" value="HSDR_N"/>
    <property type="match status" value="1"/>
</dbReference>
<keyword evidence="4" id="KW-1185">Reference proteome</keyword>
<feature type="region of interest" description="Disordered" evidence="1">
    <location>
        <begin position="242"/>
        <end position="274"/>
    </location>
</feature>
<evidence type="ECO:0000313" key="4">
    <source>
        <dbReference type="Proteomes" id="UP000027345"/>
    </source>
</evidence>
<dbReference type="eggNOG" id="COG4748">
    <property type="taxonomic scope" value="Bacteria"/>
</dbReference>
<evidence type="ECO:0000313" key="3">
    <source>
        <dbReference type="EMBL" id="KDN22943.1"/>
    </source>
</evidence>
<dbReference type="GO" id="GO:0008168">
    <property type="term" value="F:methyltransferase activity"/>
    <property type="evidence" value="ECO:0007669"/>
    <property type="project" value="UniProtKB-KW"/>
</dbReference>
<sequence length="387" mass="43102">MDIAERAQALALKIRKHKEGIETEEATKNAFVMPFISTVLGYDVFNPAEVIPEFTADVGTKRGEKIDYAIVHNGQVQVLVEAKKINDPLRIEHASQLFRYFAVTNARIAILTNGQVYEFYTDLDAPNRMDAKPFLVLDFADIDDTLLPELAKLTKESFDLDSVISAAGELKYIGQLKRILAAQFKEPEDEWVKFLTTRVYEGAFTQRVRDQFGPLVSKATRQFLNEQVNDRLKNALGGPDSYVSVSSGSTAQPDQPPQEPAGEAASSDDNERVVTTEEELEGYRIVRAIVCGEVPAARVAARDTKTYFGVLLDDNNRKPIARLWFNRSKKYLGVFDENKVETRLPIAAVEDIYQHADHLRGTVARYLATGRGQGAEPVAAAQATSAW</sequence>
<dbReference type="GO" id="GO:0009035">
    <property type="term" value="F:type I site-specific deoxyribonuclease activity"/>
    <property type="evidence" value="ECO:0007669"/>
    <property type="project" value="UniProtKB-EC"/>
</dbReference>
<dbReference type="GO" id="GO:0003677">
    <property type="term" value="F:DNA binding"/>
    <property type="evidence" value="ECO:0007669"/>
    <property type="project" value="UniProtKB-KW"/>
</dbReference>
<name>A0A066UFE4_9PSEU</name>
<keyword evidence="3" id="KW-0378">Hydrolase</keyword>
<keyword evidence="3" id="KW-0540">Nuclease</keyword>
<dbReference type="GO" id="GO:0005524">
    <property type="term" value="F:ATP binding"/>
    <property type="evidence" value="ECO:0007669"/>
    <property type="project" value="UniProtKB-KW"/>
</dbReference>
<dbReference type="EMBL" id="JMQI01000014">
    <property type="protein sequence ID" value="KDN22943.1"/>
    <property type="molecule type" value="Genomic_DNA"/>
</dbReference>
<feature type="domain" description="Restriction endonuclease type I HsdR N-terminal" evidence="2">
    <location>
        <begin position="60"/>
        <end position="128"/>
    </location>
</feature>
<reference evidence="3 4" key="1">
    <citation type="submission" date="2014-05" db="EMBL/GenBank/DDBJ databases">
        <title>Draft genome sequence of Amycolatopsis rifamycinica DSM 46095.</title>
        <authorList>
            <person name="Lal R."/>
            <person name="Saxena A."/>
            <person name="Kumari R."/>
            <person name="Mukherjee U."/>
            <person name="Singh P."/>
            <person name="Sangwan N."/>
            <person name="Mahato N.K."/>
        </authorList>
    </citation>
    <scope>NUCLEOTIDE SEQUENCE [LARGE SCALE GENOMIC DNA]</scope>
    <source>
        <strain evidence="3 4">DSM 46095</strain>
    </source>
</reference>
<gene>
    <name evidence="3" type="ORF">DV20_07870</name>
</gene>
<dbReference type="InterPro" id="IPR007409">
    <property type="entry name" value="Restrct_endonuc_type1_HsdR_N"/>
</dbReference>
<accession>A0A066UFE4</accession>
<dbReference type="OrthoDB" id="9148007at2"/>
<comment type="caution">
    <text evidence="3">The sequence shown here is derived from an EMBL/GenBank/DDBJ whole genome shotgun (WGS) entry which is preliminary data.</text>
</comment>
<dbReference type="InterPro" id="IPR017035">
    <property type="entry name" value="UCP035009_HsdR_All3000-type"/>
</dbReference>
<keyword evidence="3" id="KW-0489">Methyltransferase</keyword>
<feature type="compositionally biased region" description="Polar residues" evidence="1">
    <location>
        <begin position="243"/>
        <end position="253"/>
    </location>
</feature>
<evidence type="ECO:0000256" key="1">
    <source>
        <dbReference type="SAM" id="MobiDB-lite"/>
    </source>
</evidence>
<dbReference type="AlphaFoldDB" id="A0A066UFE4"/>
<organism evidence="3 4">
    <name type="scientific">Amycolatopsis rifamycinica</name>
    <dbReference type="NCBI Taxonomy" id="287986"/>
    <lineage>
        <taxon>Bacteria</taxon>
        <taxon>Bacillati</taxon>
        <taxon>Actinomycetota</taxon>
        <taxon>Actinomycetes</taxon>
        <taxon>Pseudonocardiales</taxon>
        <taxon>Pseudonocardiaceae</taxon>
        <taxon>Amycolatopsis</taxon>
    </lineage>
</organism>